<keyword evidence="4 8" id="KW-0489">Methyltransferase</keyword>
<feature type="compositionally biased region" description="Basic and acidic residues" evidence="9">
    <location>
        <begin position="825"/>
        <end position="841"/>
    </location>
</feature>
<dbReference type="FunFam" id="3.40.50.150:FF:000004">
    <property type="entry name" value="AdoMet-dependent rRNA methyltransferase SPB1"/>
    <property type="match status" value="1"/>
</dbReference>
<dbReference type="Proteomes" id="UP001150538">
    <property type="component" value="Unassembled WGS sequence"/>
</dbReference>
<keyword evidence="2 8" id="KW-0690">Ribosome biogenesis</keyword>
<evidence type="ECO:0000256" key="6">
    <source>
        <dbReference type="ARBA" id="ARBA00022691"/>
    </source>
</evidence>
<evidence type="ECO:0000256" key="9">
    <source>
        <dbReference type="SAM" id="MobiDB-lite"/>
    </source>
</evidence>
<dbReference type="InterPro" id="IPR015507">
    <property type="entry name" value="rRNA-MeTfrase_E"/>
</dbReference>
<dbReference type="Gene3D" id="3.40.50.150">
    <property type="entry name" value="Vaccinia Virus protein VP39"/>
    <property type="match status" value="1"/>
</dbReference>
<dbReference type="PANTHER" id="PTHR10920">
    <property type="entry name" value="RIBOSOMAL RNA METHYLTRANSFERASE"/>
    <property type="match status" value="1"/>
</dbReference>
<evidence type="ECO:0000256" key="2">
    <source>
        <dbReference type="ARBA" id="ARBA00022517"/>
    </source>
</evidence>
<dbReference type="AlphaFoldDB" id="A0A9W8A3U5"/>
<feature type="compositionally biased region" description="Acidic residues" evidence="9">
    <location>
        <begin position="595"/>
        <end position="605"/>
    </location>
</feature>
<feature type="binding site" evidence="8">
    <location>
        <position position="92"/>
    </location>
    <ligand>
        <name>S-adenosyl-L-methionine</name>
        <dbReference type="ChEBI" id="CHEBI:59789"/>
    </ligand>
</feature>
<evidence type="ECO:0000256" key="3">
    <source>
        <dbReference type="ARBA" id="ARBA00022552"/>
    </source>
</evidence>
<feature type="binding site" evidence="8">
    <location>
        <position position="58"/>
    </location>
    <ligand>
        <name>S-adenosyl-L-methionine</name>
        <dbReference type="ChEBI" id="CHEBI:59789"/>
    </ligand>
</feature>
<dbReference type="InterPro" id="IPR024576">
    <property type="entry name" value="rRNA_MeTfrase_Spb1_DUF3381"/>
</dbReference>
<comment type="similarity">
    <text evidence="8">Belongs to the class I-like SAM-binding methyltransferase superfamily. RNA methyltransferase RlmE family. SPB1 subfamily.</text>
</comment>
<dbReference type="Pfam" id="PF11861">
    <property type="entry name" value="DUF3381"/>
    <property type="match status" value="1"/>
</dbReference>
<feature type="compositionally biased region" description="Basic and acidic residues" evidence="9">
    <location>
        <begin position="413"/>
        <end position="425"/>
    </location>
</feature>
<dbReference type="GO" id="GO:0008650">
    <property type="term" value="F:rRNA (uridine-2'-O-)-methyltransferase activity"/>
    <property type="evidence" value="ECO:0007669"/>
    <property type="project" value="TreeGrafter"/>
</dbReference>
<dbReference type="HAMAP" id="MF_03163">
    <property type="entry name" value="RNA_methyltr_E_SPB1"/>
    <property type="match status" value="1"/>
</dbReference>
<feature type="compositionally biased region" description="Basic and acidic residues" evidence="9">
    <location>
        <begin position="331"/>
        <end position="342"/>
    </location>
</feature>
<dbReference type="InterPro" id="IPR029063">
    <property type="entry name" value="SAM-dependent_MTases_sf"/>
</dbReference>
<dbReference type="InterPro" id="IPR028589">
    <property type="entry name" value="SPB1-like"/>
</dbReference>
<dbReference type="GO" id="GO:0000463">
    <property type="term" value="P:maturation of LSU-rRNA from tricistronic rRNA transcript (SSU-rRNA, 5.8S rRNA, LSU-rRNA)"/>
    <property type="evidence" value="ECO:0007669"/>
    <property type="project" value="TreeGrafter"/>
</dbReference>
<evidence type="ECO:0000256" key="7">
    <source>
        <dbReference type="ARBA" id="ARBA00023242"/>
    </source>
</evidence>
<keyword evidence="14" id="KW-1185">Reference proteome</keyword>
<feature type="binding site" evidence="8">
    <location>
        <position position="117"/>
    </location>
    <ligand>
        <name>S-adenosyl-L-methionine</name>
        <dbReference type="ChEBI" id="CHEBI:59789"/>
    </ligand>
</feature>
<dbReference type="InterPro" id="IPR050082">
    <property type="entry name" value="RNA_methyltr_RlmE"/>
</dbReference>
<dbReference type="GO" id="GO:0030687">
    <property type="term" value="C:preribosome, large subunit precursor"/>
    <property type="evidence" value="ECO:0007669"/>
    <property type="project" value="TreeGrafter"/>
</dbReference>
<feature type="compositionally biased region" description="Acidic residues" evidence="9">
    <location>
        <begin position="426"/>
        <end position="449"/>
    </location>
</feature>
<organism evidence="13 14">
    <name type="scientific">Mycoemilia scoparia</name>
    <dbReference type="NCBI Taxonomy" id="417184"/>
    <lineage>
        <taxon>Eukaryota</taxon>
        <taxon>Fungi</taxon>
        <taxon>Fungi incertae sedis</taxon>
        <taxon>Zoopagomycota</taxon>
        <taxon>Kickxellomycotina</taxon>
        <taxon>Kickxellomycetes</taxon>
        <taxon>Kickxellales</taxon>
        <taxon>Kickxellaceae</taxon>
        <taxon>Mycoemilia</taxon>
    </lineage>
</organism>
<evidence type="ECO:0000259" key="11">
    <source>
        <dbReference type="Pfam" id="PF07780"/>
    </source>
</evidence>
<reference evidence="13" key="1">
    <citation type="submission" date="2022-07" db="EMBL/GenBank/DDBJ databases">
        <title>Phylogenomic reconstructions and comparative analyses of Kickxellomycotina fungi.</title>
        <authorList>
            <person name="Reynolds N.K."/>
            <person name="Stajich J.E."/>
            <person name="Barry K."/>
            <person name="Grigoriev I.V."/>
            <person name="Crous P."/>
            <person name="Smith M.E."/>
        </authorList>
    </citation>
    <scope>NUCLEOTIDE SEQUENCE</scope>
    <source>
        <strain evidence="13">NBRC 100468</strain>
    </source>
</reference>
<dbReference type="GO" id="GO:0000466">
    <property type="term" value="P:maturation of 5.8S rRNA from tricistronic rRNA transcript (SSU-rRNA, 5.8S rRNA, LSU-rRNA)"/>
    <property type="evidence" value="ECO:0007669"/>
    <property type="project" value="TreeGrafter"/>
</dbReference>
<dbReference type="GO" id="GO:0005730">
    <property type="term" value="C:nucleolus"/>
    <property type="evidence" value="ECO:0007669"/>
    <property type="project" value="UniProtKB-SubCell"/>
</dbReference>
<dbReference type="Pfam" id="PF07780">
    <property type="entry name" value="Spb1_C"/>
    <property type="match status" value="1"/>
</dbReference>
<evidence type="ECO:0000259" key="12">
    <source>
        <dbReference type="Pfam" id="PF11861"/>
    </source>
</evidence>
<evidence type="ECO:0000313" key="13">
    <source>
        <dbReference type="EMBL" id="KAJ1921888.1"/>
    </source>
</evidence>
<comment type="subcellular location">
    <subcellularLocation>
        <location evidence="1 8">Nucleus</location>
        <location evidence="1 8">Nucleolus</location>
    </subcellularLocation>
</comment>
<keyword evidence="3 8" id="KW-0698">rRNA processing</keyword>
<dbReference type="PANTHER" id="PTHR10920:SF13">
    <property type="entry name" value="PRE-RRNA 2'-O-RIBOSE RNA METHYLTRANSFERASE FTSJ3"/>
    <property type="match status" value="1"/>
</dbReference>
<keyword evidence="7 8" id="KW-0539">Nucleus</keyword>
<feature type="active site" description="Proton acceptor" evidence="8">
    <location>
        <position position="157"/>
    </location>
</feature>
<feature type="binding site" evidence="8">
    <location>
        <position position="76"/>
    </location>
    <ligand>
        <name>S-adenosyl-L-methionine</name>
        <dbReference type="ChEBI" id="CHEBI:59789"/>
    </ligand>
</feature>
<sequence>MGFQKKSAKGRLDKYYHLAKEQGYRARSAYKLIQLNRDFNFLSGARCLIDLCAAPGGWLQVAQKYMPPSSVIVGVDLVPIKPIPNVITFAEDITTDKCRNKLSQTLKTWKADVVLHDGAPNVGSSWSHDAFTQSELVLKSFKLATEFLQGGGTFVTKIFRSKDYNSLIWVFNQFFKKVKATKPLSSRNVSAEIFVVCKDYIAPKNIDPRFLDPKYVFEELDVAKASTSLNIFAPESKQKKRHREGYEEGNYTLHTKVSAMELVKAKDPIVLLGSVNELTFDDDEAKELLLLPETTEDIIIYCKDIKLIGKKDFRTLMKWRAALRERYKLETSAKDEEEKSNAEEEEEEQNTEDEIEQLAKSEQQKLKKQRRRVNEKRQKQLVKMQLNMVTPKDIGMEQGGEGLFSTTNVGGKKSYDANEADRFVEEGSDDSLYELDSDNESGDNLDGDDEFGRLNELDRELNKQYDEFMDRLREKDSKTDIKKRRSEQEEFRGFSDGEKSDSDSSDEDEGPVDIQAYKRKKLDDDTDSDGSDNSDDDASAIRKMKTKAKQDKKARKLGYEVDDDGDEGKKQKPAVEISKLSKKAAMWFDQPIFEGLDDSSEDEVEERTNTKKSIKRKADAKLDDDSSEGELDDDDDDDFKLVPKVPEGKFDFGTDDEEVAAGPDTSLATAEAMTLAYKLANRQETRQSLEDQYFNRHSMNDIDGLPQWFLDDEQKHNKPNIPVTKEAMQLLRDKLKALNARPIKKIAEAKARKKMRASRRLASLTKKAEGIAQNEDMTESEKARSIEKMMNRGTKAKPKKKVQVVVAKGKNKGKGRPQGVKGRYKMVDKRLKKDLRAEKAQKKAQAKKRRH</sequence>
<feature type="compositionally biased region" description="Acidic residues" evidence="9">
    <location>
        <begin position="343"/>
        <end position="356"/>
    </location>
</feature>
<feature type="region of interest" description="Disordered" evidence="9">
    <location>
        <begin position="593"/>
        <end position="664"/>
    </location>
</feature>
<feature type="region of interest" description="Disordered" evidence="9">
    <location>
        <begin position="749"/>
        <end position="851"/>
    </location>
</feature>
<dbReference type="Pfam" id="PF01728">
    <property type="entry name" value="FtsJ"/>
    <property type="match status" value="1"/>
</dbReference>
<dbReference type="GO" id="GO:0016435">
    <property type="term" value="F:rRNA (guanine) methyltransferase activity"/>
    <property type="evidence" value="ECO:0007669"/>
    <property type="project" value="TreeGrafter"/>
</dbReference>
<evidence type="ECO:0000256" key="1">
    <source>
        <dbReference type="ARBA" id="ARBA00004604"/>
    </source>
</evidence>
<dbReference type="InterPro" id="IPR012920">
    <property type="entry name" value="rRNA_MeTfrase_SPB1-like_C"/>
</dbReference>
<feature type="compositionally biased region" description="Acidic residues" evidence="9">
    <location>
        <begin position="524"/>
        <end position="538"/>
    </location>
</feature>
<accession>A0A9W8A3U5</accession>
<feature type="region of interest" description="Disordered" evidence="9">
    <location>
        <begin position="392"/>
        <end position="453"/>
    </location>
</feature>
<evidence type="ECO:0000256" key="5">
    <source>
        <dbReference type="ARBA" id="ARBA00022679"/>
    </source>
</evidence>
<gene>
    <name evidence="13" type="primary">SPB1</name>
    <name evidence="13" type="ORF">H4219_000234</name>
</gene>
<feature type="compositionally biased region" description="Basic and acidic residues" evidence="9">
    <location>
        <begin position="779"/>
        <end position="790"/>
    </location>
</feature>
<feature type="region of interest" description="Disordered" evidence="9">
    <location>
        <begin position="468"/>
        <end position="581"/>
    </location>
</feature>
<evidence type="ECO:0000313" key="14">
    <source>
        <dbReference type="Proteomes" id="UP001150538"/>
    </source>
</evidence>
<evidence type="ECO:0000256" key="4">
    <source>
        <dbReference type="ARBA" id="ARBA00022603"/>
    </source>
</evidence>
<dbReference type="SUPFAM" id="SSF53335">
    <property type="entry name" value="S-adenosyl-L-methionine-dependent methyltransferases"/>
    <property type="match status" value="1"/>
</dbReference>
<feature type="domain" description="Ribosomal RNA methyltransferase FtsJ" evidence="10">
    <location>
        <begin position="24"/>
        <end position="200"/>
    </location>
</feature>
<feature type="compositionally biased region" description="Basic residues" evidence="9">
    <location>
        <begin position="842"/>
        <end position="851"/>
    </location>
</feature>
<protein>
    <submittedName>
        <fullName evidence="13">AdoMet-dependent rRNA methyltransferase spb1</fullName>
    </submittedName>
</protein>
<proteinExistence type="inferred from homology"/>
<dbReference type="OrthoDB" id="1287559at2759"/>
<keyword evidence="5 8" id="KW-0808">Transferase</keyword>
<feature type="domain" description="DUF3381" evidence="12">
    <location>
        <begin position="237"/>
        <end position="382"/>
    </location>
</feature>
<comment type="caution">
    <text evidence="13">The sequence shown here is derived from an EMBL/GenBank/DDBJ whole genome shotgun (WGS) entry which is preliminary data.</text>
</comment>
<dbReference type="EMBL" id="JANBPU010000002">
    <property type="protein sequence ID" value="KAJ1921888.1"/>
    <property type="molecule type" value="Genomic_DNA"/>
</dbReference>
<feature type="compositionally biased region" description="Acidic residues" evidence="9">
    <location>
        <begin position="625"/>
        <end position="638"/>
    </location>
</feature>
<evidence type="ECO:0000256" key="8">
    <source>
        <dbReference type="HAMAP-Rule" id="MF_03163"/>
    </source>
</evidence>
<feature type="domain" description="Ribosomal RNA methyltransferase SPB1-like C-terminal" evidence="11">
    <location>
        <begin position="633"/>
        <end position="843"/>
    </location>
</feature>
<name>A0A9W8A3U5_9FUNG</name>
<evidence type="ECO:0000259" key="10">
    <source>
        <dbReference type="Pfam" id="PF01728"/>
    </source>
</evidence>
<dbReference type="InterPro" id="IPR002877">
    <property type="entry name" value="RNA_MeTrfase_FtsJ_dom"/>
</dbReference>
<dbReference type="HAMAP" id="MF_01547">
    <property type="entry name" value="RNA_methyltr_E"/>
    <property type="match status" value="1"/>
</dbReference>
<feature type="binding site" evidence="8">
    <location>
        <position position="56"/>
    </location>
    <ligand>
        <name>S-adenosyl-L-methionine</name>
        <dbReference type="ChEBI" id="CHEBI:59789"/>
    </ligand>
</feature>
<feature type="region of interest" description="Disordered" evidence="9">
    <location>
        <begin position="331"/>
        <end position="356"/>
    </location>
</feature>
<feature type="compositionally biased region" description="Basic residues" evidence="9">
    <location>
        <begin position="542"/>
        <end position="556"/>
    </location>
</feature>
<keyword evidence="6 8" id="KW-0949">S-adenosyl-L-methionine</keyword>
<feature type="compositionally biased region" description="Basic and acidic residues" evidence="9">
    <location>
        <begin position="468"/>
        <end position="502"/>
    </location>
</feature>